<evidence type="ECO:0000313" key="14">
    <source>
        <dbReference type="Proteomes" id="UP001634393"/>
    </source>
</evidence>
<dbReference type="InterPro" id="IPR006685">
    <property type="entry name" value="MscS_channel_2nd"/>
</dbReference>
<keyword evidence="3" id="KW-0813">Transport</keyword>
<dbReference type="PANTHER" id="PTHR31618:SF1">
    <property type="entry name" value="EF-HAND DOMAIN-CONTAINING PROTEIN"/>
    <property type="match status" value="1"/>
</dbReference>
<evidence type="ECO:0000256" key="1">
    <source>
        <dbReference type="ARBA" id="ARBA00004141"/>
    </source>
</evidence>
<proteinExistence type="inferred from homology"/>
<feature type="transmembrane region" description="Helical" evidence="11">
    <location>
        <begin position="264"/>
        <end position="282"/>
    </location>
</feature>
<keyword evidence="4 11" id="KW-0812">Transmembrane</keyword>
<accession>A0ABD3UAN6</accession>
<dbReference type="Proteomes" id="UP001634393">
    <property type="component" value="Unassembled WGS sequence"/>
</dbReference>
<comment type="similarity">
    <text evidence="2 9">Belongs to the MscS (TC 1.A.23) family.</text>
</comment>
<evidence type="ECO:0000256" key="3">
    <source>
        <dbReference type="ARBA" id="ARBA00022448"/>
    </source>
</evidence>
<dbReference type="SUPFAM" id="SSF50182">
    <property type="entry name" value="Sm-like ribonucleoproteins"/>
    <property type="match status" value="1"/>
</dbReference>
<feature type="transmembrane region" description="Helical" evidence="11">
    <location>
        <begin position="179"/>
        <end position="201"/>
    </location>
</feature>
<reference evidence="13 14" key="1">
    <citation type="submission" date="2024-12" db="EMBL/GenBank/DDBJ databases">
        <title>The unique morphological basis and parallel evolutionary history of personate flowers in Penstemon.</title>
        <authorList>
            <person name="Depatie T.H."/>
            <person name="Wessinger C.A."/>
        </authorList>
    </citation>
    <scope>NUCLEOTIDE SEQUENCE [LARGE SCALE GENOMIC DNA]</scope>
    <source>
        <strain evidence="13">WTNN_2</strain>
        <tissue evidence="13">Leaf</tissue>
    </source>
</reference>
<feature type="transmembrane region" description="Helical" evidence="11">
    <location>
        <begin position="294"/>
        <end position="314"/>
    </location>
</feature>
<evidence type="ECO:0000256" key="7">
    <source>
        <dbReference type="ARBA" id="ARBA00023136"/>
    </source>
</evidence>
<keyword evidence="6" id="KW-0406">Ion transport</keyword>
<keyword evidence="8" id="KW-0407">Ion channel</keyword>
<evidence type="ECO:0000256" key="9">
    <source>
        <dbReference type="PIRNR" id="PIRNR017209"/>
    </source>
</evidence>
<dbReference type="InterPro" id="IPR016688">
    <property type="entry name" value="MscS-like_plants/fungi"/>
</dbReference>
<feature type="compositionally biased region" description="Basic residues" evidence="10">
    <location>
        <begin position="118"/>
        <end position="128"/>
    </location>
</feature>
<comment type="subcellular location">
    <subcellularLocation>
        <location evidence="1">Membrane</location>
        <topology evidence="1">Multi-pass membrane protein</topology>
    </subcellularLocation>
</comment>
<feature type="region of interest" description="Disordered" evidence="10">
    <location>
        <begin position="56"/>
        <end position="77"/>
    </location>
</feature>
<feature type="region of interest" description="Disordered" evidence="10">
    <location>
        <begin position="118"/>
        <end position="144"/>
    </location>
</feature>
<keyword evidence="7 9" id="KW-0472">Membrane</keyword>
<feature type="compositionally biased region" description="Polar residues" evidence="10">
    <location>
        <begin position="1"/>
        <end position="23"/>
    </location>
</feature>
<sequence length="803" mass="92726">MQSSSPPKDATTKVNGAQGSPNKTRMWGDSSYDFTNDAVMKAAAKSEDFDFITESPLSHNSPLSKIPESPSVTNYGKLTPRGVRVSFKESVEPLPNRRSNAESDEVLVCSSNSSFRRKSSLMRTKTKSRLLDPPDEKHRKSQTQRMVKSKLLGKGMVEIEEDDPFLEDDLPEDYKNMKFSFISVLQLVSLILIIVALICSLTINYFKRRTVFELELWKWEVMILVLISGRLVSGWGIRIVVFFIERNFLWRKRVLYFVYGLRNAVQNCVWLALVLVAWQCIFDKKVERLTNRKILPYVTKIWVCLLVGTLFWLLKTLMVKVLASSFHVSTFFDRIQEALFNQYLIETLSGPPLIEIQHELEEEERVIVEVQKLQNAGAMVPPDLKATMFPKSGRIIGNTPRKSAVSAGTKSNAFSKVMKEEEEEKGITVDHLHRLNQKNISAWNMKRLMNIVRKGTLSTLDEKLQGSTHEDEAIVEITNENQAKVAAKKIFVNVAKPGSKYIYREDLIRFLREDEVSKTMSLFECEDDYKGISKRALKNWVVNVLRERRALALSLNDTKTAVNKLHQMLNVMVGVIIIVIWLLILKVATTKFFIFLSSQLLLVVFMFGNTCKTTFEAIIFLFVMHPYDVGDRVEVDAVQMVVEEMNILTTVFLKFDNHKIYYPNSVLSTKPIHNYYRSPDMGEIIDFCIHISTPVEKTALMKERIKSYVNNNSDHWHPEPRIAMREIEDLNRLSWTIWLKQRMNFQDMAQRWERRALLIEEMVKIFRELDIEYRLLPRDVNVRNMPALSSTRAPSNWTVCGAN</sequence>
<dbReference type="Pfam" id="PF00924">
    <property type="entry name" value="MS_channel_2nd"/>
    <property type="match status" value="1"/>
</dbReference>
<dbReference type="GO" id="GO:0008381">
    <property type="term" value="F:mechanosensitive monoatomic ion channel activity"/>
    <property type="evidence" value="ECO:0007669"/>
    <property type="project" value="UniProtKB-ARBA"/>
</dbReference>
<feature type="region of interest" description="Disordered" evidence="10">
    <location>
        <begin position="1"/>
        <end position="29"/>
    </location>
</feature>
<dbReference type="GO" id="GO:0005886">
    <property type="term" value="C:plasma membrane"/>
    <property type="evidence" value="ECO:0007669"/>
    <property type="project" value="UniProtKB-UniRule"/>
</dbReference>
<evidence type="ECO:0000256" key="4">
    <source>
        <dbReference type="ARBA" id="ARBA00022692"/>
    </source>
</evidence>
<name>A0ABD3UAN6_9LAMI</name>
<comment type="caution">
    <text evidence="13">The sequence shown here is derived from an EMBL/GenBank/DDBJ whole genome shotgun (WGS) entry which is preliminary data.</text>
</comment>
<dbReference type="EMBL" id="JBJXBP010000002">
    <property type="protein sequence ID" value="KAL3845362.1"/>
    <property type="molecule type" value="Genomic_DNA"/>
</dbReference>
<dbReference type="PANTHER" id="PTHR31618">
    <property type="entry name" value="MECHANOSENSITIVE ION CHANNEL PROTEIN 5"/>
    <property type="match status" value="1"/>
</dbReference>
<evidence type="ECO:0000256" key="6">
    <source>
        <dbReference type="ARBA" id="ARBA00023065"/>
    </source>
</evidence>
<gene>
    <name evidence="13" type="ORF">ACJIZ3_002765</name>
</gene>
<evidence type="ECO:0000256" key="5">
    <source>
        <dbReference type="ARBA" id="ARBA00022989"/>
    </source>
</evidence>
<feature type="transmembrane region" description="Helical" evidence="11">
    <location>
        <begin position="568"/>
        <end position="585"/>
    </location>
</feature>
<dbReference type="InterPro" id="IPR010920">
    <property type="entry name" value="LSM_dom_sf"/>
</dbReference>
<dbReference type="AlphaFoldDB" id="A0ABD3UAN6"/>
<dbReference type="GO" id="GO:0050982">
    <property type="term" value="P:detection of mechanical stimulus"/>
    <property type="evidence" value="ECO:0007669"/>
    <property type="project" value="UniProtKB-ARBA"/>
</dbReference>
<keyword evidence="5 11" id="KW-1133">Transmembrane helix</keyword>
<feature type="domain" description="Mechanosensitive ion channel MscS" evidence="12">
    <location>
        <begin position="619"/>
        <end position="676"/>
    </location>
</feature>
<protein>
    <recommendedName>
        <fullName evidence="9">Mechanosensitive ion channel protein</fullName>
    </recommendedName>
</protein>
<evidence type="ECO:0000313" key="13">
    <source>
        <dbReference type="EMBL" id="KAL3845362.1"/>
    </source>
</evidence>
<feature type="compositionally biased region" description="Basic and acidic residues" evidence="10">
    <location>
        <begin position="129"/>
        <end position="138"/>
    </location>
</feature>
<organism evidence="13 14">
    <name type="scientific">Penstemon smallii</name>
    <dbReference type="NCBI Taxonomy" id="265156"/>
    <lineage>
        <taxon>Eukaryota</taxon>
        <taxon>Viridiplantae</taxon>
        <taxon>Streptophyta</taxon>
        <taxon>Embryophyta</taxon>
        <taxon>Tracheophyta</taxon>
        <taxon>Spermatophyta</taxon>
        <taxon>Magnoliopsida</taxon>
        <taxon>eudicotyledons</taxon>
        <taxon>Gunneridae</taxon>
        <taxon>Pentapetalae</taxon>
        <taxon>asterids</taxon>
        <taxon>lamiids</taxon>
        <taxon>Lamiales</taxon>
        <taxon>Plantaginaceae</taxon>
        <taxon>Cheloneae</taxon>
        <taxon>Penstemon</taxon>
    </lineage>
</organism>
<evidence type="ECO:0000259" key="12">
    <source>
        <dbReference type="Pfam" id="PF00924"/>
    </source>
</evidence>
<evidence type="ECO:0000256" key="10">
    <source>
        <dbReference type="SAM" id="MobiDB-lite"/>
    </source>
</evidence>
<evidence type="ECO:0000256" key="11">
    <source>
        <dbReference type="SAM" id="Phobius"/>
    </source>
</evidence>
<evidence type="ECO:0000256" key="2">
    <source>
        <dbReference type="ARBA" id="ARBA00008017"/>
    </source>
</evidence>
<feature type="transmembrane region" description="Helical" evidence="11">
    <location>
        <begin position="221"/>
        <end position="244"/>
    </location>
</feature>
<dbReference type="FunFam" id="2.30.30.60:FF:000003">
    <property type="entry name" value="Predicted mechanosensitive ion channel"/>
    <property type="match status" value="1"/>
</dbReference>
<keyword evidence="14" id="KW-1185">Reference proteome</keyword>
<evidence type="ECO:0000256" key="8">
    <source>
        <dbReference type="ARBA" id="ARBA00023303"/>
    </source>
</evidence>
<dbReference type="PIRSF" id="PIRSF017209">
    <property type="entry name" value="Memb_At2g17000_prd"/>
    <property type="match status" value="1"/>
</dbReference>
<dbReference type="InterPro" id="IPR023408">
    <property type="entry name" value="MscS_beta-dom_sf"/>
</dbReference>
<dbReference type="Gene3D" id="2.30.30.60">
    <property type="match status" value="1"/>
</dbReference>